<name>A0A7E5W6F2_TRINI</name>
<dbReference type="AlphaFoldDB" id="A0A7E5W6F2"/>
<proteinExistence type="predicted"/>
<gene>
    <name evidence="2" type="primary">LOC113499860</name>
</gene>
<protein>
    <submittedName>
        <fullName evidence="2">Uncharacterized protein LOC113499860</fullName>
    </submittedName>
</protein>
<dbReference type="InParanoid" id="A0A7E5W6F2"/>
<dbReference type="GeneID" id="113499860"/>
<reference evidence="2" key="1">
    <citation type="submission" date="2025-08" db="UniProtKB">
        <authorList>
            <consortium name="RefSeq"/>
        </authorList>
    </citation>
    <scope>IDENTIFICATION</scope>
</reference>
<organism evidence="1 2">
    <name type="scientific">Trichoplusia ni</name>
    <name type="common">Cabbage looper</name>
    <dbReference type="NCBI Taxonomy" id="7111"/>
    <lineage>
        <taxon>Eukaryota</taxon>
        <taxon>Metazoa</taxon>
        <taxon>Ecdysozoa</taxon>
        <taxon>Arthropoda</taxon>
        <taxon>Hexapoda</taxon>
        <taxon>Insecta</taxon>
        <taxon>Pterygota</taxon>
        <taxon>Neoptera</taxon>
        <taxon>Endopterygota</taxon>
        <taxon>Lepidoptera</taxon>
        <taxon>Glossata</taxon>
        <taxon>Ditrysia</taxon>
        <taxon>Noctuoidea</taxon>
        <taxon>Noctuidae</taxon>
        <taxon>Plusiinae</taxon>
        <taxon>Trichoplusia</taxon>
    </lineage>
</organism>
<dbReference type="RefSeq" id="XP_026736235.1">
    <property type="nucleotide sequence ID" value="XM_026880434.1"/>
</dbReference>
<accession>A0A7E5W6F2</accession>
<dbReference type="OrthoDB" id="2157354at2759"/>
<evidence type="ECO:0000313" key="1">
    <source>
        <dbReference type="Proteomes" id="UP000322000"/>
    </source>
</evidence>
<dbReference type="KEGG" id="tnl:113499860"/>
<sequence length="331" mass="37189">MKIVCDAESKKNKRFEQSQEEARDSFFETHKNLAVFAIFKDDDIQKVLPEPKIQEVKSIIESLEAGDSTSPFIDCVIDGVPRFYNLIFAEYFLVEFATDVVKKGLVNSNPEHIDLESLWDVVVNVMIMVSPPGVRNAFNYKLKYDPELAEIASNDNCSKIIFDLILKQNHRAKLSGKSTESALNLAIDEGLVNITNLFLKCSSRYVNKDNVDGFVSGLKSGAFVLGALNPSWKDLTDKVLHCIREVNSDMLMEILNSNQLEDVSRTLTDLCAGTSFGQTLHQRIRSDVCEPIRRATDIVLQHSGHNENLMALAEILPHHLPDIVNFVFGKN</sequence>
<dbReference type="Proteomes" id="UP000322000">
    <property type="component" value="Chromosome 13"/>
</dbReference>
<evidence type="ECO:0000313" key="2">
    <source>
        <dbReference type="RefSeq" id="XP_026736235.1"/>
    </source>
</evidence>
<keyword evidence="1" id="KW-1185">Reference proteome</keyword>